<evidence type="ECO:0000256" key="3">
    <source>
        <dbReference type="SAM" id="MobiDB-lite"/>
    </source>
</evidence>
<reference evidence="5 6" key="1">
    <citation type="submission" date="2015-03" db="EMBL/GenBank/DDBJ databases">
        <title>Genomics and transcriptomics of the oil-accumulating basidiomycete yeast T. oleaginosus allow insights into substrate utilization and the diverse evolutionary trajectories of mating systems in fungi.</title>
        <authorList>
            <consortium name="DOE Joint Genome Institute"/>
            <person name="Kourist R."/>
            <person name="Kracht O."/>
            <person name="Bracharz F."/>
            <person name="Lipzen A."/>
            <person name="Nolan M."/>
            <person name="Ohm R."/>
            <person name="Grigoriev I."/>
            <person name="Sun S."/>
            <person name="Heitman J."/>
            <person name="Bruck T."/>
            <person name="Nowrousian M."/>
        </authorList>
    </citation>
    <scope>NUCLEOTIDE SEQUENCE [LARGE SCALE GENOMIC DNA]</scope>
    <source>
        <strain evidence="5 6">IBC0246</strain>
    </source>
</reference>
<name>A0A0J0XPG1_9TREE</name>
<evidence type="ECO:0000256" key="2">
    <source>
        <dbReference type="PROSITE-ProRule" id="PRU00192"/>
    </source>
</evidence>
<feature type="compositionally biased region" description="Low complexity" evidence="3">
    <location>
        <begin position="34"/>
        <end position="52"/>
    </location>
</feature>
<evidence type="ECO:0000313" key="6">
    <source>
        <dbReference type="Proteomes" id="UP000053611"/>
    </source>
</evidence>
<evidence type="ECO:0000259" key="4">
    <source>
        <dbReference type="PROSITE" id="PS50002"/>
    </source>
</evidence>
<dbReference type="Pfam" id="PF00018">
    <property type="entry name" value="SH3_1"/>
    <property type="match status" value="1"/>
</dbReference>
<keyword evidence="1 2" id="KW-0728">SH3 domain</keyword>
<feature type="compositionally biased region" description="Gly residues" evidence="3">
    <location>
        <begin position="168"/>
        <end position="178"/>
    </location>
</feature>
<dbReference type="EMBL" id="KQ087200">
    <property type="protein sequence ID" value="KLT42952.1"/>
    <property type="molecule type" value="Genomic_DNA"/>
</dbReference>
<feature type="domain" description="SH3" evidence="4">
    <location>
        <begin position="193"/>
        <end position="251"/>
    </location>
</feature>
<dbReference type="PANTHER" id="PTHR14167">
    <property type="entry name" value="SH3 DOMAIN-CONTAINING"/>
    <property type="match status" value="1"/>
</dbReference>
<evidence type="ECO:0000256" key="1">
    <source>
        <dbReference type="ARBA" id="ARBA00022443"/>
    </source>
</evidence>
<accession>A0A0J0XPG1</accession>
<dbReference type="InterPro" id="IPR050384">
    <property type="entry name" value="Endophilin_SH3RF"/>
</dbReference>
<proteinExistence type="predicted"/>
<dbReference type="OrthoDB" id="10255128at2759"/>
<dbReference type="PANTHER" id="PTHR14167:SF116">
    <property type="entry name" value="CAP, ISOFORM AC"/>
    <property type="match status" value="1"/>
</dbReference>
<dbReference type="PRINTS" id="PR00452">
    <property type="entry name" value="SH3DOMAIN"/>
</dbReference>
<feature type="region of interest" description="Disordered" evidence="3">
    <location>
        <begin position="28"/>
        <end position="97"/>
    </location>
</feature>
<protein>
    <recommendedName>
        <fullName evidence="4">SH3 domain-containing protein</fullName>
    </recommendedName>
</protein>
<dbReference type="Gene3D" id="2.30.30.40">
    <property type="entry name" value="SH3 Domains"/>
    <property type="match status" value="1"/>
</dbReference>
<dbReference type="GeneID" id="28983578"/>
<sequence length="251" mass="25525">MFSNLSWQDKQAFFALLDEYFESRPHLRPGAGGAADHSSSAPPVSFSSKPSSRPTPPAPLRAVSHASGMSSPDRPGSAATGTSSTHTGSTGGRQLGQAKGAFNDSMAKVTSNSTIKAGLGKVGAGGLANKFSGGSTFKPTGNVPGPGERHLPPAPARSVVGPPPQRNVGGGAKSGGTGAWNDATPAQPVPAYSGAGRAQAVYDFDGGDVNDLPLRAGEVVTIVAKTSPDWWTCRNAEGREGLVPGNYMTEL</sequence>
<keyword evidence="6" id="KW-1185">Reference proteome</keyword>
<dbReference type="STRING" id="879819.A0A0J0XPG1"/>
<feature type="compositionally biased region" description="Low complexity" evidence="3">
    <location>
        <begin position="76"/>
        <end position="88"/>
    </location>
</feature>
<dbReference type="RefSeq" id="XP_018279443.1">
    <property type="nucleotide sequence ID" value="XM_018422975.1"/>
</dbReference>
<dbReference type="SMART" id="SM00326">
    <property type="entry name" value="SH3"/>
    <property type="match status" value="1"/>
</dbReference>
<dbReference type="CDD" id="cd00174">
    <property type="entry name" value="SH3"/>
    <property type="match status" value="1"/>
</dbReference>
<dbReference type="Proteomes" id="UP000053611">
    <property type="component" value="Unassembled WGS sequence"/>
</dbReference>
<dbReference type="InterPro" id="IPR001452">
    <property type="entry name" value="SH3_domain"/>
</dbReference>
<feature type="region of interest" description="Disordered" evidence="3">
    <location>
        <begin position="132"/>
        <end position="192"/>
    </location>
</feature>
<dbReference type="InterPro" id="IPR036028">
    <property type="entry name" value="SH3-like_dom_sf"/>
</dbReference>
<dbReference type="AlphaFoldDB" id="A0A0J0XPG1"/>
<dbReference type="SUPFAM" id="SSF50044">
    <property type="entry name" value="SH3-domain"/>
    <property type="match status" value="1"/>
</dbReference>
<organism evidence="5 6">
    <name type="scientific">Cutaneotrichosporon oleaginosum</name>
    <dbReference type="NCBI Taxonomy" id="879819"/>
    <lineage>
        <taxon>Eukaryota</taxon>
        <taxon>Fungi</taxon>
        <taxon>Dikarya</taxon>
        <taxon>Basidiomycota</taxon>
        <taxon>Agaricomycotina</taxon>
        <taxon>Tremellomycetes</taxon>
        <taxon>Trichosporonales</taxon>
        <taxon>Trichosporonaceae</taxon>
        <taxon>Cutaneotrichosporon</taxon>
    </lineage>
</organism>
<dbReference type="PROSITE" id="PS50002">
    <property type="entry name" value="SH3"/>
    <property type="match status" value="1"/>
</dbReference>
<gene>
    <name evidence="5" type="ORF">CC85DRAFT_285110</name>
</gene>
<evidence type="ECO:0000313" key="5">
    <source>
        <dbReference type="EMBL" id="KLT42952.1"/>
    </source>
</evidence>